<evidence type="ECO:0000256" key="1">
    <source>
        <dbReference type="ARBA" id="ARBA00001933"/>
    </source>
</evidence>
<keyword evidence="7" id="KW-1185">Reference proteome</keyword>
<dbReference type="GO" id="GO:0004123">
    <property type="term" value="F:cystathionine gamma-lyase activity"/>
    <property type="evidence" value="ECO:0007669"/>
    <property type="project" value="TreeGrafter"/>
</dbReference>
<evidence type="ECO:0000256" key="5">
    <source>
        <dbReference type="RuleBase" id="RU362118"/>
    </source>
</evidence>
<dbReference type="InterPro" id="IPR054542">
    <property type="entry name" value="Cys_met_metab_PP"/>
</dbReference>
<dbReference type="PANTHER" id="PTHR11808:SF15">
    <property type="entry name" value="CYSTATHIONINE GAMMA-LYASE"/>
    <property type="match status" value="1"/>
</dbReference>
<evidence type="ECO:0000256" key="3">
    <source>
        <dbReference type="ARBA" id="ARBA00022898"/>
    </source>
</evidence>
<gene>
    <name evidence="6" type="primary">metB</name>
    <name evidence="6" type="ORF">BN874_30046</name>
</gene>
<comment type="cofactor">
    <cofactor evidence="1 5">
        <name>pyridoxal 5'-phosphate</name>
        <dbReference type="ChEBI" id="CHEBI:597326"/>
    </cofactor>
</comment>
<dbReference type="EMBL" id="CBTK010000223">
    <property type="protein sequence ID" value="CDH45914.1"/>
    <property type="molecule type" value="Genomic_DNA"/>
</dbReference>
<dbReference type="Pfam" id="PF01053">
    <property type="entry name" value="Cys_Met_Meta_PP"/>
    <property type="match status" value="1"/>
</dbReference>
<reference evidence="6 7" key="1">
    <citation type="journal article" date="2014" name="ISME J.">
        <title>Candidatus Competibacter-lineage genomes retrieved from metagenomes reveal functional metabolic diversity.</title>
        <authorList>
            <person name="McIlroy S.J."/>
            <person name="Albertsen M."/>
            <person name="Andresen E.K."/>
            <person name="Saunders A.M."/>
            <person name="Kristiansen R."/>
            <person name="Stokholm-Bjerregaard M."/>
            <person name="Nielsen K.L."/>
            <person name="Nielsen P.H."/>
        </authorList>
    </citation>
    <scope>NUCLEOTIDE SEQUENCE [LARGE SCALE GENOMIC DNA]</scope>
    <source>
        <strain evidence="6 7">Run_B_J11</strain>
    </source>
</reference>
<evidence type="ECO:0000256" key="4">
    <source>
        <dbReference type="PIRSR" id="PIRSR001434-2"/>
    </source>
</evidence>
<accession>A0A7U7GDP1</accession>
<evidence type="ECO:0000256" key="2">
    <source>
        <dbReference type="ARBA" id="ARBA00009077"/>
    </source>
</evidence>
<dbReference type="GO" id="GO:0005737">
    <property type="term" value="C:cytoplasm"/>
    <property type="evidence" value="ECO:0007669"/>
    <property type="project" value="TreeGrafter"/>
</dbReference>
<name>A0A7U7GDP1_9GAMM</name>
<dbReference type="EC" id="2.5.1.48" evidence="6"/>
<dbReference type="CDD" id="cd00614">
    <property type="entry name" value="CGS_like"/>
    <property type="match status" value="1"/>
</dbReference>
<dbReference type="SUPFAM" id="SSF53383">
    <property type="entry name" value="PLP-dependent transferases"/>
    <property type="match status" value="1"/>
</dbReference>
<dbReference type="AlphaFoldDB" id="A0A7U7GDP1"/>
<sequence length="395" mass="42844">MPIRNGIDFMTDSSRPSGFATRAIHAGQSPDPTTGAVVTPIYATSTYVQSSPGVHQGFEYSRSQNPTRFAYERCVADLEGGDAGFAFASGLAATSTALELLDSGDHVVALDDLYGGSRRLFEQVRRRSAGLSFSYSDLRDRAALERVLTPKTRMIWVETPSNPLLKLVDLVMIAEVARERGILAVADNTFATPWAQRPLEYGFDLVIHSATKYLNGHSDIIGGVAVCRGQELAERLGYLQNAIGAIASPFDSFLALRGLKTLALRMERHSANALAIATWLEQQPSIAKVIYPGLTSHPQHELARRQMRGFGGMIGAVVRGDLAQVTRFLTRCRVFALAESLGGVESLIEHPAIMTHASVPPEVRRELGIDDGLVRLSVGIEDVADLIADLEWALG</sequence>
<dbReference type="GO" id="GO:0003962">
    <property type="term" value="F:cystathionine gamma-synthase activity"/>
    <property type="evidence" value="ECO:0007669"/>
    <property type="project" value="UniProtKB-EC"/>
</dbReference>
<evidence type="ECO:0000313" key="7">
    <source>
        <dbReference type="Proteomes" id="UP000019184"/>
    </source>
</evidence>
<dbReference type="FunFam" id="3.40.640.10:FF:000009">
    <property type="entry name" value="Cystathionine gamma-synthase homolog"/>
    <property type="match status" value="1"/>
</dbReference>
<dbReference type="InterPro" id="IPR000277">
    <property type="entry name" value="Cys/Met-Metab_PyrdxlP-dep_enz"/>
</dbReference>
<dbReference type="PROSITE" id="PS00868">
    <property type="entry name" value="CYS_MET_METAB_PP"/>
    <property type="match status" value="1"/>
</dbReference>
<feature type="modified residue" description="N6-(pyridoxal phosphate)lysine" evidence="4">
    <location>
        <position position="212"/>
    </location>
</feature>
<dbReference type="InterPro" id="IPR015424">
    <property type="entry name" value="PyrdxlP-dep_Trfase"/>
</dbReference>
<dbReference type="Gene3D" id="3.90.1150.10">
    <property type="entry name" value="Aspartate Aminotransferase, domain 1"/>
    <property type="match status" value="1"/>
</dbReference>
<dbReference type="InterPro" id="IPR015421">
    <property type="entry name" value="PyrdxlP-dep_Trfase_major"/>
</dbReference>
<dbReference type="GO" id="GO:0030170">
    <property type="term" value="F:pyridoxal phosphate binding"/>
    <property type="evidence" value="ECO:0007669"/>
    <property type="project" value="InterPro"/>
</dbReference>
<organism evidence="6 7">
    <name type="scientific">Candidatus Contendobacter odensis Run_B_J11</name>
    <dbReference type="NCBI Taxonomy" id="1400861"/>
    <lineage>
        <taxon>Bacteria</taxon>
        <taxon>Pseudomonadati</taxon>
        <taxon>Pseudomonadota</taxon>
        <taxon>Gammaproteobacteria</taxon>
        <taxon>Candidatus Competibacteraceae</taxon>
        <taxon>Candidatus Contendibacter</taxon>
    </lineage>
</organism>
<comment type="caution">
    <text evidence="6">The sequence shown here is derived from an EMBL/GenBank/DDBJ whole genome shotgun (WGS) entry which is preliminary data.</text>
</comment>
<dbReference type="PANTHER" id="PTHR11808">
    <property type="entry name" value="TRANS-SULFURATION ENZYME FAMILY MEMBER"/>
    <property type="match status" value="1"/>
</dbReference>
<dbReference type="FunFam" id="3.90.1150.10:FF:000008">
    <property type="entry name" value="Cystathionine gamma-synthase"/>
    <property type="match status" value="1"/>
</dbReference>
<evidence type="ECO:0000313" key="6">
    <source>
        <dbReference type="EMBL" id="CDH45914.1"/>
    </source>
</evidence>
<keyword evidence="6" id="KW-0808">Transferase</keyword>
<dbReference type="PIRSF" id="PIRSF001434">
    <property type="entry name" value="CGS"/>
    <property type="match status" value="1"/>
</dbReference>
<dbReference type="Gene3D" id="3.40.640.10">
    <property type="entry name" value="Type I PLP-dependent aspartate aminotransferase-like (Major domain)"/>
    <property type="match status" value="1"/>
</dbReference>
<dbReference type="GO" id="GO:0019346">
    <property type="term" value="P:transsulfuration"/>
    <property type="evidence" value="ECO:0007669"/>
    <property type="project" value="InterPro"/>
</dbReference>
<dbReference type="Proteomes" id="UP000019184">
    <property type="component" value="Unassembled WGS sequence"/>
</dbReference>
<dbReference type="InterPro" id="IPR015422">
    <property type="entry name" value="PyrdxlP-dep_Trfase_small"/>
</dbReference>
<keyword evidence="3 4" id="KW-0663">Pyridoxal phosphate</keyword>
<proteinExistence type="inferred from homology"/>
<dbReference type="GO" id="GO:0019343">
    <property type="term" value="P:cysteine biosynthetic process via cystathionine"/>
    <property type="evidence" value="ECO:0007669"/>
    <property type="project" value="TreeGrafter"/>
</dbReference>
<comment type="similarity">
    <text evidence="2 5">Belongs to the trans-sulfuration enzymes family.</text>
</comment>
<protein>
    <submittedName>
        <fullName evidence="6">Cystathionine gamma-synthase, PLP-dependent</fullName>
        <ecNumber evidence="6">2.5.1.48</ecNumber>
    </submittedName>
</protein>